<evidence type="ECO:0000256" key="2">
    <source>
        <dbReference type="ARBA" id="ARBA00010393"/>
    </source>
</evidence>
<evidence type="ECO:0000256" key="1">
    <source>
        <dbReference type="ARBA" id="ARBA00004496"/>
    </source>
</evidence>
<dbReference type="Pfam" id="PF02562">
    <property type="entry name" value="PhoH"/>
    <property type="match status" value="1"/>
</dbReference>
<evidence type="ECO:0000313" key="10">
    <source>
        <dbReference type="Proteomes" id="UP000595362"/>
    </source>
</evidence>
<dbReference type="PANTHER" id="PTHR30473">
    <property type="entry name" value="PROTEIN PHOH"/>
    <property type="match status" value="1"/>
</dbReference>
<proteinExistence type="inferred from homology"/>
<keyword evidence="3" id="KW-0963">Cytoplasm</keyword>
<dbReference type="FunFam" id="3.40.50.300:FF:000013">
    <property type="entry name" value="PhoH family ATPase"/>
    <property type="match status" value="1"/>
</dbReference>
<evidence type="ECO:0000256" key="5">
    <source>
        <dbReference type="ARBA" id="ARBA00022840"/>
    </source>
</evidence>
<sequence>MENAFDVEISSRGNEVMISGTHTNILQARHVLEFLWSKIRQGHEVDAPTVDGAIRFQQQHKHTNKTPDPEDKENPAGLPAFHSNDDAAAIITKKKRIAPRTPKQAEYMAAMKKHKMVFGIGPAGTGKTYLAVAKAVEMMEAGKVERIILCRPAVEAGERLGFLPGELKEKMDPYMRPLYDALYDTMPGDKVQKKVLSDEIEIAPLAFMRGRTLNNAFIILDEAQNTTTQQMLMFLTRMGENSYMLITGDPSQIDLPPGIHSGLKEALHILEREPDIGFVHFTAQDVVRHKLVARIIQAYDQFRKKD</sequence>
<organism evidence="9 10">
    <name type="scientific">Micavibrio aeruginosavorus</name>
    <dbReference type="NCBI Taxonomy" id="349221"/>
    <lineage>
        <taxon>Bacteria</taxon>
        <taxon>Pseudomonadati</taxon>
        <taxon>Bdellovibrionota</taxon>
        <taxon>Bdellovibrionia</taxon>
        <taxon>Bdellovibrionales</taxon>
        <taxon>Pseudobdellovibrionaceae</taxon>
        <taxon>Micavibrio</taxon>
    </lineage>
</organism>
<dbReference type="AlphaFoldDB" id="A0A7T5R4M3"/>
<feature type="domain" description="PhoH-like protein" evidence="8">
    <location>
        <begin position="97"/>
        <end position="300"/>
    </location>
</feature>
<dbReference type="InterPro" id="IPR051451">
    <property type="entry name" value="PhoH2-like"/>
</dbReference>
<dbReference type="GO" id="GO:0005829">
    <property type="term" value="C:cytosol"/>
    <property type="evidence" value="ECO:0007669"/>
    <property type="project" value="TreeGrafter"/>
</dbReference>
<dbReference type="InterPro" id="IPR027417">
    <property type="entry name" value="P-loop_NTPase"/>
</dbReference>
<reference evidence="9 10" key="1">
    <citation type="submission" date="2020-07" db="EMBL/GenBank/DDBJ databases">
        <title>Huge and variable diversity of episymbiotic CPR bacteria and DPANN archaea in groundwater ecosystems.</title>
        <authorList>
            <person name="He C.Y."/>
            <person name="Keren R."/>
            <person name="Whittaker M."/>
            <person name="Farag I.F."/>
            <person name="Doudna J."/>
            <person name="Cate J.H.D."/>
            <person name="Banfield J.F."/>
        </authorList>
    </citation>
    <scope>NUCLEOTIDE SEQUENCE [LARGE SCALE GENOMIC DNA]</scope>
    <source>
        <strain evidence="9">NC_groundwater_70_Ag_B-0.1um_54_66</strain>
    </source>
</reference>
<dbReference type="PANTHER" id="PTHR30473:SF1">
    <property type="entry name" value="PHOH-LIKE PROTEIN"/>
    <property type="match status" value="1"/>
</dbReference>
<evidence type="ECO:0000256" key="6">
    <source>
        <dbReference type="ARBA" id="ARBA00039970"/>
    </source>
</evidence>
<dbReference type="GO" id="GO:0005524">
    <property type="term" value="F:ATP binding"/>
    <property type="evidence" value="ECO:0007669"/>
    <property type="project" value="UniProtKB-KW"/>
</dbReference>
<gene>
    <name evidence="9" type="ORF">HYS17_08200</name>
</gene>
<evidence type="ECO:0000313" key="9">
    <source>
        <dbReference type="EMBL" id="QQG37422.1"/>
    </source>
</evidence>
<evidence type="ECO:0000256" key="3">
    <source>
        <dbReference type="ARBA" id="ARBA00022490"/>
    </source>
</evidence>
<feature type="region of interest" description="Disordered" evidence="7">
    <location>
        <begin position="59"/>
        <end position="82"/>
    </location>
</feature>
<evidence type="ECO:0000256" key="7">
    <source>
        <dbReference type="SAM" id="MobiDB-lite"/>
    </source>
</evidence>
<name>A0A7T5R4M3_9BACT</name>
<dbReference type="SUPFAM" id="SSF52540">
    <property type="entry name" value="P-loop containing nucleoside triphosphate hydrolases"/>
    <property type="match status" value="1"/>
</dbReference>
<comment type="similarity">
    <text evidence="2">Belongs to the PhoH family.</text>
</comment>
<protein>
    <recommendedName>
        <fullName evidence="6">PhoH-like protein</fullName>
    </recommendedName>
</protein>
<keyword evidence="5" id="KW-0067">ATP-binding</keyword>
<dbReference type="EMBL" id="CP066681">
    <property type="protein sequence ID" value="QQG37422.1"/>
    <property type="molecule type" value="Genomic_DNA"/>
</dbReference>
<dbReference type="Proteomes" id="UP000595362">
    <property type="component" value="Chromosome"/>
</dbReference>
<evidence type="ECO:0000256" key="4">
    <source>
        <dbReference type="ARBA" id="ARBA00022741"/>
    </source>
</evidence>
<comment type="subcellular location">
    <subcellularLocation>
        <location evidence="1">Cytoplasm</location>
    </subcellularLocation>
</comment>
<evidence type="ECO:0000259" key="8">
    <source>
        <dbReference type="Pfam" id="PF02562"/>
    </source>
</evidence>
<dbReference type="InterPro" id="IPR003714">
    <property type="entry name" value="PhoH"/>
</dbReference>
<keyword evidence="4" id="KW-0547">Nucleotide-binding</keyword>
<accession>A0A7T5R4M3</accession>
<dbReference type="Gene3D" id="3.40.50.300">
    <property type="entry name" value="P-loop containing nucleotide triphosphate hydrolases"/>
    <property type="match status" value="1"/>
</dbReference>
<feature type="compositionally biased region" description="Basic and acidic residues" evidence="7">
    <location>
        <begin position="65"/>
        <end position="74"/>
    </location>
</feature>